<protein>
    <recommendedName>
        <fullName evidence="5">DUF4005 domain-containing protein</fullName>
    </recommendedName>
</protein>
<dbReference type="SMART" id="SM00015">
    <property type="entry name" value="IQ"/>
    <property type="match status" value="2"/>
</dbReference>
<comment type="similarity">
    <text evidence="2">Belongs to the IQD family.</text>
</comment>
<dbReference type="PROSITE" id="PS50096">
    <property type="entry name" value="IQ"/>
    <property type="match status" value="2"/>
</dbReference>
<evidence type="ECO:0000256" key="2">
    <source>
        <dbReference type="ARBA" id="ARBA00024341"/>
    </source>
</evidence>
<keyword evidence="1" id="KW-0112">Calmodulin-binding</keyword>
<feature type="compositionally biased region" description="Low complexity" evidence="3">
    <location>
        <begin position="173"/>
        <end position="183"/>
    </location>
</feature>
<dbReference type="AlphaFoldDB" id="A0A059BUV2"/>
<dbReference type="PANTHER" id="PTHR32295:SF126">
    <property type="entry name" value="PROTEIN IQ-DOMAIN 8"/>
    <property type="match status" value="1"/>
</dbReference>
<dbReference type="InterPro" id="IPR000048">
    <property type="entry name" value="IQ_motif_EF-hand-BS"/>
</dbReference>
<name>A0A059BUV2_EUCGR</name>
<dbReference type="PANTHER" id="PTHR32295">
    <property type="entry name" value="IQ-DOMAIN 5-RELATED"/>
    <property type="match status" value="1"/>
</dbReference>
<dbReference type="EMBL" id="KK198758">
    <property type="protein sequence ID" value="KCW69774.1"/>
    <property type="molecule type" value="Genomic_DNA"/>
</dbReference>
<feature type="compositionally biased region" description="Low complexity" evidence="3">
    <location>
        <begin position="295"/>
        <end position="304"/>
    </location>
</feature>
<dbReference type="Gramene" id="KCW69774">
    <property type="protein sequence ID" value="KCW69774"/>
    <property type="gene ID" value="EUGRSUZ_F03144"/>
</dbReference>
<dbReference type="eggNOG" id="ENOG502SIC6">
    <property type="taxonomic scope" value="Eukaryota"/>
</dbReference>
<feature type="region of interest" description="Disordered" evidence="3">
    <location>
        <begin position="225"/>
        <end position="254"/>
    </location>
</feature>
<proteinExistence type="inferred from homology"/>
<gene>
    <name evidence="4" type="ORF">EUGRSUZ_F03144</name>
</gene>
<feature type="compositionally biased region" description="Polar residues" evidence="3">
    <location>
        <begin position="275"/>
        <end position="287"/>
    </location>
</feature>
<accession>A0A059BUV2</accession>
<dbReference type="Gene3D" id="1.20.5.190">
    <property type="match status" value="1"/>
</dbReference>
<feature type="region of interest" description="Disordered" evidence="3">
    <location>
        <begin position="173"/>
        <end position="203"/>
    </location>
</feature>
<organism evidence="4">
    <name type="scientific">Eucalyptus grandis</name>
    <name type="common">Flooded gum</name>
    <dbReference type="NCBI Taxonomy" id="71139"/>
    <lineage>
        <taxon>Eukaryota</taxon>
        <taxon>Viridiplantae</taxon>
        <taxon>Streptophyta</taxon>
        <taxon>Embryophyta</taxon>
        <taxon>Tracheophyta</taxon>
        <taxon>Spermatophyta</taxon>
        <taxon>Magnoliopsida</taxon>
        <taxon>eudicotyledons</taxon>
        <taxon>Gunneridae</taxon>
        <taxon>Pentapetalae</taxon>
        <taxon>rosids</taxon>
        <taxon>malvids</taxon>
        <taxon>Myrtales</taxon>
        <taxon>Myrtaceae</taxon>
        <taxon>Myrtoideae</taxon>
        <taxon>Eucalypteae</taxon>
        <taxon>Eucalyptus</taxon>
    </lineage>
</organism>
<feature type="compositionally biased region" description="Basic and acidic residues" evidence="3">
    <location>
        <begin position="240"/>
        <end position="254"/>
    </location>
</feature>
<feature type="region of interest" description="Disordered" evidence="3">
    <location>
        <begin position="271"/>
        <end position="304"/>
    </location>
</feature>
<sequence length="402" mass="45104">MVKGLKGGHRAASELSDSSYALDDAALAAAMATLLRAPPKNFVVIKQEWAAIRIQTAFRAFLARRALRALRAVVRIQAIFRGRQVRKQAAITLRCMQALVRAQARARAQSVRTSLEGQDVQNLFGDHSVQADPSKQAEQRWCASPGTLQDVRTKLQMRQEGIIKRERAMAYSLSQQQLRSSASPNSRKYKPAESLGHNRLDKSSSGWSWLDRWMAAKPWENRLMEETHSRQSETTAFSRKSQDHHVSNHSCSSEHDLVRVRRNIMTTKVCAKPPTSGQITGSSSDPISESLYGDSTTSASTSASLTPVSKVLMVERGEETKVYKPGYMNLTESAKAKQACRYSYHDMQRQLMEELQYCNKSMALCSGDTRSISGSIQSMNFSRDLYPPIQFERQDKVSNQLH</sequence>
<dbReference type="InParanoid" id="A0A059BUV2"/>
<evidence type="ECO:0008006" key="5">
    <source>
        <dbReference type="Google" id="ProtNLM"/>
    </source>
</evidence>
<evidence type="ECO:0000313" key="4">
    <source>
        <dbReference type="EMBL" id="KCW69774.1"/>
    </source>
</evidence>
<dbReference type="OMA" id="SHSMQRN"/>
<evidence type="ECO:0000256" key="3">
    <source>
        <dbReference type="SAM" id="MobiDB-lite"/>
    </source>
</evidence>
<reference evidence="4" key="1">
    <citation type="submission" date="2013-07" db="EMBL/GenBank/DDBJ databases">
        <title>The genome of Eucalyptus grandis.</title>
        <authorList>
            <person name="Schmutz J."/>
            <person name="Hayes R."/>
            <person name="Myburg A."/>
            <person name="Tuskan G."/>
            <person name="Grattapaglia D."/>
            <person name="Rokhsar D.S."/>
        </authorList>
    </citation>
    <scope>NUCLEOTIDE SEQUENCE</scope>
    <source>
        <tissue evidence="4">Leaf extractions</tissue>
    </source>
</reference>
<dbReference type="GO" id="GO:0005516">
    <property type="term" value="F:calmodulin binding"/>
    <property type="evidence" value="ECO:0007669"/>
    <property type="project" value="UniProtKB-KW"/>
</dbReference>
<dbReference type="Pfam" id="PF00612">
    <property type="entry name" value="IQ"/>
    <property type="match status" value="2"/>
</dbReference>
<evidence type="ECO:0000256" key="1">
    <source>
        <dbReference type="ARBA" id="ARBA00022860"/>
    </source>
</evidence>
<dbReference type="STRING" id="71139.A0A059BUV2"/>